<dbReference type="PANTHER" id="PTHR11101:SF80">
    <property type="entry name" value="PHOSPHATE TRANSPORTER"/>
    <property type="match status" value="1"/>
</dbReference>
<reference evidence="10" key="1">
    <citation type="submission" date="2024-06" db="EMBL/GenBank/DDBJ databases">
        <authorList>
            <person name="Liu X."/>
            <person name="Lenzi L."/>
            <person name="Haldenby T S."/>
            <person name="Uol C."/>
        </authorList>
    </citation>
    <scope>NUCLEOTIDE SEQUENCE</scope>
</reference>
<feature type="transmembrane region" description="Helical" evidence="8">
    <location>
        <begin position="32"/>
        <end position="51"/>
    </location>
</feature>
<keyword evidence="4 8" id="KW-0592">Phosphate transport</keyword>
<comment type="function">
    <text evidence="8">Sodium-phosphate symporter.</text>
</comment>
<protein>
    <recommendedName>
        <fullName evidence="8">Phosphate transporter</fullName>
    </recommendedName>
</protein>
<dbReference type="GO" id="GO:0005315">
    <property type="term" value="F:phosphate transmembrane transporter activity"/>
    <property type="evidence" value="ECO:0007669"/>
    <property type="project" value="InterPro"/>
</dbReference>
<feature type="transmembrane region" description="Helical" evidence="8">
    <location>
        <begin position="240"/>
        <end position="263"/>
    </location>
</feature>
<feature type="transmembrane region" description="Helical" evidence="8">
    <location>
        <begin position="514"/>
        <end position="532"/>
    </location>
</feature>
<evidence type="ECO:0000313" key="10">
    <source>
        <dbReference type="EMBL" id="CAL5138487.1"/>
    </source>
</evidence>
<evidence type="ECO:0000313" key="11">
    <source>
        <dbReference type="Proteomes" id="UP001497525"/>
    </source>
</evidence>
<keyword evidence="6 8" id="KW-1133">Transmembrane helix</keyword>
<evidence type="ECO:0000256" key="7">
    <source>
        <dbReference type="ARBA" id="ARBA00023136"/>
    </source>
</evidence>
<dbReference type="GO" id="GO:0035435">
    <property type="term" value="P:phosphate ion transmembrane transport"/>
    <property type="evidence" value="ECO:0007669"/>
    <property type="project" value="TreeGrafter"/>
</dbReference>
<feature type="transmembrane region" description="Helical" evidence="8">
    <location>
        <begin position="603"/>
        <end position="625"/>
    </location>
</feature>
<keyword evidence="7 8" id="KW-0472">Membrane</keyword>
<dbReference type="InterPro" id="IPR001204">
    <property type="entry name" value="Phos_transporter"/>
</dbReference>
<comment type="subcellular location">
    <subcellularLocation>
        <location evidence="1 8">Membrane</location>
        <topology evidence="1 8">Multi-pass membrane protein</topology>
    </subcellularLocation>
</comment>
<evidence type="ECO:0000256" key="4">
    <source>
        <dbReference type="ARBA" id="ARBA00022592"/>
    </source>
</evidence>
<feature type="transmembrane region" description="Helical" evidence="8">
    <location>
        <begin position="168"/>
        <end position="190"/>
    </location>
</feature>
<evidence type="ECO:0000256" key="5">
    <source>
        <dbReference type="ARBA" id="ARBA00022692"/>
    </source>
</evidence>
<dbReference type="GO" id="GO:0016020">
    <property type="term" value="C:membrane"/>
    <property type="evidence" value="ECO:0007669"/>
    <property type="project" value="UniProtKB-SubCell"/>
</dbReference>
<evidence type="ECO:0000256" key="2">
    <source>
        <dbReference type="ARBA" id="ARBA00009916"/>
    </source>
</evidence>
<evidence type="ECO:0000256" key="1">
    <source>
        <dbReference type="ARBA" id="ARBA00004141"/>
    </source>
</evidence>
<feature type="transmembrane region" description="Helical" evidence="8">
    <location>
        <begin position="143"/>
        <end position="162"/>
    </location>
</feature>
<keyword evidence="3 8" id="KW-0813">Transport</keyword>
<dbReference type="Pfam" id="PF01384">
    <property type="entry name" value="PHO4"/>
    <property type="match status" value="1"/>
</dbReference>
<dbReference type="PANTHER" id="PTHR11101">
    <property type="entry name" value="PHOSPHATE TRANSPORTER"/>
    <property type="match status" value="1"/>
</dbReference>
<accession>A0AAV2TSY3</accession>
<gene>
    <name evidence="10" type="ORF">CDAUBV1_LOCUS13320</name>
</gene>
<feature type="compositionally biased region" description="Polar residues" evidence="9">
    <location>
        <begin position="416"/>
        <end position="427"/>
    </location>
</feature>
<name>A0AAV2TSY3_CALDB</name>
<keyword evidence="5 8" id="KW-0812">Transmembrane</keyword>
<feature type="region of interest" description="Disordered" evidence="9">
    <location>
        <begin position="416"/>
        <end position="443"/>
    </location>
</feature>
<proteinExistence type="inferred from homology"/>
<evidence type="ECO:0000256" key="6">
    <source>
        <dbReference type="ARBA" id="ARBA00022989"/>
    </source>
</evidence>
<dbReference type="Proteomes" id="UP001497525">
    <property type="component" value="Unassembled WGS sequence"/>
</dbReference>
<evidence type="ECO:0000256" key="8">
    <source>
        <dbReference type="RuleBase" id="RU363058"/>
    </source>
</evidence>
<feature type="transmembrane region" description="Helical" evidence="8">
    <location>
        <begin position="113"/>
        <end position="136"/>
    </location>
</feature>
<sequence length="628" mass="67964">MSPSTRLAGREELLFKDCSQIMGTLYIPEDQIWMIIVGFVVAFILAFGIGANDVANSFGTSVGAKVLSLRQACACATICELAGSILLGAKVSTTIRRGIIDVDRYALLHNGPAVLMAGHVAALVGSCIWLLVATFFRLPVSGSHSIVGATVGHSLIVFGFQAVHWRGILQIIASWFLSPVLSGLTSVGVYHLLRKLVLCKEKPLEPALRVLPAFYGTVILVNSFSIFYDGPPMLHFDKIPLYGIFILSCGLGTITALLVKFVFVPRLRTRIIRGDNKASWYKKTYLRIFSPKTTGRGLPEPPSIASEVSISTEEEETEAIKTVPKALHTIVDDQGFTESYTTSSVEPQSLEMNTLTSKPEAVETSAANTVRVGVVTTTHPLSSDANVEGFEQTHPFEVCQSIHDSDSEVELQRNSNALTNDTQSSETDGPRPEPRPTLVIRSSLPPIDEEFDGPRFTRDRVEEVKVFSSLQILTALFGSFAHGGNDVSNAIGPLIGLWIVGTTQIVNSSMTTPIWILFYGGLGISVGLWVWGRRVIQTIGEDLTTITPSSGVCIEIGSALTVLVASKIGLPISTTHCKVGSVVAVGRARSRDNVNWGIFRNILIAWLVTLPVSGGISGLLMYGFYRLI</sequence>
<evidence type="ECO:0000256" key="9">
    <source>
        <dbReference type="SAM" id="MobiDB-lite"/>
    </source>
</evidence>
<evidence type="ECO:0000256" key="3">
    <source>
        <dbReference type="ARBA" id="ARBA00022448"/>
    </source>
</evidence>
<dbReference type="AlphaFoldDB" id="A0AAV2TSY3"/>
<comment type="similarity">
    <text evidence="2 8">Belongs to the inorganic phosphate transporter (PiT) (TC 2.A.20) family.</text>
</comment>
<feature type="transmembrane region" description="Helical" evidence="8">
    <location>
        <begin position="210"/>
        <end position="228"/>
    </location>
</feature>
<organism evidence="10 11">
    <name type="scientific">Calicophoron daubneyi</name>
    <name type="common">Rumen fluke</name>
    <name type="synonym">Paramphistomum daubneyi</name>
    <dbReference type="NCBI Taxonomy" id="300641"/>
    <lineage>
        <taxon>Eukaryota</taxon>
        <taxon>Metazoa</taxon>
        <taxon>Spiralia</taxon>
        <taxon>Lophotrochozoa</taxon>
        <taxon>Platyhelminthes</taxon>
        <taxon>Trematoda</taxon>
        <taxon>Digenea</taxon>
        <taxon>Plagiorchiida</taxon>
        <taxon>Pronocephalata</taxon>
        <taxon>Paramphistomoidea</taxon>
        <taxon>Paramphistomidae</taxon>
        <taxon>Calicophoron</taxon>
    </lineage>
</organism>
<comment type="caution">
    <text evidence="10">The sequence shown here is derived from an EMBL/GenBank/DDBJ whole genome shotgun (WGS) entry which is preliminary data.</text>
</comment>
<dbReference type="EMBL" id="CAXLJL010000490">
    <property type="protein sequence ID" value="CAL5138487.1"/>
    <property type="molecule type" value="Genomic_DNA"/>
</dbReference>
<feature type="transmembrane region" description="Helical" evidence="8">
    <location>
        <begin position="490"/>
        <end position="507"/>
    </location>
</feature>